<name>A0A7S2VP75_9DINO</name>
<protein>
    <submittedName>
        <fullName evidence="2">Uncharacterized protein</fullName>
    </submittedName>
</protein>
<accession>A0A7S2VP75</accession>
<gene>
    <name evidence="2" type="ORF">BRAN1462_LOCUS59038</name>
</gene>
<dbReference type="AlphaFoldDB" id="A0A7S2VP75"/>
<feature type="region of interest" description="Disordered" evidence="1">
    <location>
        <begin position="1"/>
        <end position="82"/>
    </location>
</feature>
<evidence type="ECO:0000256" key="1">
    <source>
        <dbReference type="SAM" id="MobiDB-lite"/>
    </source>
</evidence>
<proteinExistence type="predicted"/>
<sequence>MSDSVIPTFEVASIRSSSTPVLTTSRSPAATTTPGAVLWSTTPRTARRERSPPPGTEHTAGKVTDAQRGAPIVGHHDDRKSRALSGKITAQRGMPLVATDGERFRHPDRRSPSMPAKVNEASRGPPLVAMDAERLKRAARTPSVSGKCTDGQRGRPPVDICAARRYHTGKVNYPGPVAFPPRKEGVTLVQKGPAFGCKF</sequence>
<feature type="compositionally biased region" description="Basic and acidic residues" evidence="1">
    <location>
        <begin position="102"/>
        <end position="111"/>
    </location>
</feature>
<reference evidence="2" key="1">
    <citation type="submission" date="2021-01" db="EMBL/GenBank/DDBJ databases">
        <authorList>
            <person name="Corre E."/>
            <person name="Pelletier E."/>
            <person name="Niang G."/>
            <person name="Scheremetjew M."/>
            <person name="Finn R."/>
            <person name="Kale V."/>
            <person name="Holt S."/>
            <person name="Cochrane G."/>
            <person name="Meng A."/>
            <person name="Brown T."/>
            <person name="Cohen L."/>
        </authorList>
    </citation>
    <scope>NUCLEOTIDE SEQUENCE</scope>
    <source>
        <strain evidence="2">RCC3387</strain>
    </source>
</reference>
<organism evidence="2">
    <name type="scientific">Zooxanthella nutricula</name>
    <dbReference type="NCBI Taxonomy" id="1333877"/>
    <lineage>
        <taxon>Eukaryota</taxon>
        <taxon>Sar</taxon>
        <taxon>Alveolata</taxon>
        <taxon>Dinophyceae</taxon>
        <taxon>Peridiniales</taxon>
        <taxon>Peridiniales incertae sedis</taxon>
        <taxon>Zooxanthella</taxon>
    </lineage>
</organism>
<feature type="region of interest" description="Disordered" evidence="1">
    <location>
        <begin position="102"/>
        <end position="122"/>
    </location>
</feature>
<evidence type="ECO:0000313" key="2">
    <source>
        <dbReference type="EMBL" id="CAD9641216.1"/>
    </source>
</evidence>
<feature type="compositionally biased region" description="Low complexity" evidence="1">
    <location>
        <begin position="23"/>
        <end position="34"/>
    </location>
</feature>
<dbReference type="EMBL" id="HBGW01092989">
    <property type="protein sequence ID" value="CAD9641216.1"/>
    <property type="molecule type" value="Transcribed_RNA"/>
</dbReference>